<accession>M8E029</accession>
<dbReference type="AlphaFoldDB" id="M8E029"/>
<comment type="caution">
    <text evidence="1">The sequence shown here is derived from an EMBL/GenBank/DDBJ whole genome shotgun (WGS) entry which is preliminary data.</text>
</comment>
<dbReference type="EMBL" id="APBN01000004">
    <property type="protein sequence ID" value="EMT52641.1"/>
    <property type="molecule type" value="Genomic_DNA"/>
</dbReference>
<organism evidence="1 2">
    <name type="scientific">Brevibacillus borstelensis AK1</name>
    <dbReference type="NCBI Taxonomy" id="1300222"/>
    <lineage>
        <taxon>Bacteria</taxon>
        <taxon>Bacillati</taxon>
        <taxon>Bacillota</taxon>
        <taxon>Bacilli</taxon>
        <taxon>Bacillales</taxon>
        <taxon>Paenibacillaceae</taxon>
        <taxon>Brevibacillus</taxon>
    </lineage>
</organism>
<proteinExistence type="predicted"/>
<gene>
    <name evidence="1" type="ORF">I532_13329</name>
</gene>
<name>M8E029_9BACL</name>
<evidence type="ECO:0000313" key="2">
    <source>
        <dbReference type="Proteomes" id="UP000012081"/>
    </source>
</evidence>
<protein>
    <submittedName>
        <fullName evidence="1">Cell wall assembly/cell proliferation coordinating protein, KNR4-like protein</fullName>
    </submittedName>
</protein>
<reference evidence="1 2" key="1">
    <citation type="submission" date="2013-03" db="EMBL/GenBank/DDBJ databases">
        <title>Assembly of a new bacterial strain Brevibacillus borstelensis AK1.</title>
        <authorList>
            <person name="Rajan I."/>
            <person name="PoliReddy D."/>
            <person name="Sugumar T."/>
            <person name="Rathinam K."/>
            <person name="Alqarawi S."/>
            <person name="Khalil A.B."/>
            <person name="Sivakumar N."/>
        </authorList>
    </citation>
    <scope>NUCLEOTIDE SEQUENCE [LARGE SCALE GENOMIC DNA]</scope>
    <source>
        <strain evidence="1 2">AK1</strain>
    </source>
</reference>
<keyword evidence="2" id="KW-1185">Reference proteome</keyword>
<evidence type="ECO:0000313" key="1">
    <source>
        <dbReference type="EMBL" id="EMT52641.1"/>
    </source>
</evidence>
<sequence length="61" mass="7030">MNDGKILAIVSPEHRGYDDSDKLYFFDTFSRDKQGGFPIMCYDPMNGMIDTYPTTLIDERS</sequence>
<dbReference type="PATRIC" id="fig|1300222.3.peg.2789"/>
<dbReference type="Proteomes" id="UP000012081">
    <property type="component" value="Unassembled WGS sequence"/>
</dbReference>